<dbReference type="AlphaFoldDB" id="A0A0H5QMC6"/>
<keyword evidence="1" id="KW-1133">Transmembrane helix</keyword>
<keyword evidence="1" id="KW-0472">Membrane</keyword>
<reference evidence="2" key="1">
    <citation type="submission" date="2015-06" db="EMBL/GenBank/DDBJ databases">
        <authorList>
            <person name="Joergensen T."/>
        </authorList>
    </citation>
    <scope>NUCLEOTIDE SEQUENCE</scope>
    <source>
        <plasmid evidence="2">pRGFK1329</plasmid>
    </source>
</reference>
<name>A0A0H5QMC6_9ZZZZ</name>
<organism evidence="2">
    <name type="scientific">uncultured prokaryote</name>
    <dbReference type="NCBI Taxonomy" id="198431"/>
    <lineage>
        <taxon>unclassified sequences</taxon>
        <taxon>environmental samples</taxon>
    </lineage>
</organism>
<dbReference type="EMBL" id="LN853895">
    <property type="protein sequence ID" value="CRY96927.1"/>
    <property type="molecule type" value="Genomic_DNA"/>
</dbReference>
<accession>A0A0H5QMC6</accession>
<geneLocation type="plasmid" evidence="2">
    <name>pRGFK1329</name>
</geneLocation>
<keyword evidence="1" id="KW-0812">Transmembrane</keyword>
<keyword evidence="2" id="KW-0614">Plasmid</keyword>
<protein>
    <submittedName>
        <fullName evidence="2">Uncharacterized protein</fullName>
    </submittedName>
</protein>
<evidence type="ECO:0000313" key="2">
    <source>
        <dbReference type="EMBL" id="CRY96927.1"/>
    </source>
</evidence>
<feature type="transmembrane region" description="Helical" evidence="1">
    <location>
        <begin position="92"/>
        <end position="113"/>
    </location>
</feature>
<proteinExistence type="predicted"/>
<sequence length="131" mass="15152">MLHTAYKESWQQDCRILIINANARPLSMGAGLSGLEISKNIYNFRILSNSELKTSILCGFQLFKMVCMYTNFRPAMYTNFRPHVHKLSPSCTQTFALGYAIYFTMPLVHFVYVKILSLPRLRFFPLTAFHS</sequence>
<evidence type="ECO:0000256" key="1">
    <source>
        <dbReference type="SAM" id="Phobius"/>
    </source>
</evidence>
<reference evidence="2" key="2">
    <citation type="submission" date="2015-07" db="EMBL/GenBank/DDBJ databases">
        <title>Plasmids, circular viruses and viroids from rat gut.</title>
        <authorList>
            <person name="Jorgensen T.J."/>
            <person name="Hansen M.A."/>
            <person name="Xu Z."/>
            <person name="Tabak M.A."/>
            <person name="Sorensen S.J."/>
            <person name="Hansen L.H."/>
        </authorList>
    </citation>
    <scope>NUCLEOTIDE SEQUENCE</scope>
    <source>
        <plasmid evidence="2">pRGFK1329</plasmid>
    </source>
</reference>